<feature type="region of interest" description="Disordered" evidence="1">
    <location>
        <begin position="146"/>
        <end position="215"/>
    </location>
</feature>
<protein>
    <submittedName>
        <fullName evidence="2">Uncharacterized protein</fullName>
    </submittedName>
</protein>
<keyword evidence="3" id="KW-1185">Reference proteome</keyword>
<dbReference type="Proteomes" id="UP000735302">
    <property type="component" value="Unassembled WGS sequence"/>
</dbReference>
<evidence type="ECO:0000313" key="3">
    <source>
        <dbReference type="Proteomes" id="UP000735302"/>
    </source>
</evidence>
<name>A0AAV4DZF1_9GAST</name>
<proteinExistence type="predicted"/>
<accession>A0AAV4DZF1</accession>
<sequence>MRASYPPAEGALKANCGHGERNNHPTARRPTWEKRKRVCAERKQTKGRVGSSAPRRPDLGLHFMPRLRPRWVRHLRSRRDGYRQVTSADVTPEAWPSSVGRWSAFLYETYCVTPAPPFSWPICLATGRTEAARDVTPGGVTKHMYNMAAHPRRGRLKLQNKPSPELPQQQCDPPRVEEAENGRSGSNTNFGQKDLHSPLPSAPGFNPGTWRPHYN</sequence>
<comment type="caution">
    <text evidence="2">The sequence shown here is derived from an EMBL/GenBank/DDBJ whole genome shotgun (WGS) entry which is preliminary data.</text>
</comment>
<feature type="region of interest" description="Disordered" evidence="1">
    <location>
        <begin position="41"/>
        <end position="60"/>
    </location>
</feature>
<dbReference type="EMBL" id="BLXT01008484">
    <property type="protein sequence ID" value="GFO49400.1"/>
    <property type="molecule type" value="Genomic_DNA"/>
</dbReference>
<organism evidence="2 3">
    <name type="scientific">Plakobranchus ocellatus</name>
    <dbReference type="NCBI Taxonomy" id="259542"/>
    <lineage>
        <taxon>Eukaryota</taxon>
        <taxon>Metazoa</taxon>
        <taxon>Spiralia</taxon>
        <taxon>Lophotrochozoa</taxon>
        <taxon>Mollusca</taxon>
        <taxon>Gastropoda</taxon>
        <taxon>Heterobranchia</taxon>
        <taxon>Euthyneura</taxon>
        <taxon>Panpulmonata</taxon>
        <taxon>Sacoglossa</taxon>
        <taxon>Placobranchoidea</taxon>
        <taxon>Plakobranchidae</taxon>
        <taxon>Plakobranchus</taxon>
    </lineage>
</organism>
<evidence type="ECO:0000256" key="1">
    <source>
        <dbReference type="SAM" id="MobiDB-lite"/>
    </source>
</evidence>
<feature type="region of interest" description="Disordered" evidence="1">
    <location>
        <begin position="1"/>
        <end position="34"/>
    </location>
</feature>
<reference evidence="2 3" key="1">
    <citation type="journal article" date="2021" name="Elife">
        <title>Chloroplast acquisition without the gene transfer in kleptoplastic sea slugs, Plakobranchus ocellatus.</title>
        <authorList>
            <person name="Maeda T."/>
            <person name="Takahashi S."/>
            <person name="Yoshida T."/>
            <person name="Shimamura S."/>
            <person name="Takaki Y."/>
            <person name="Nagai Y."/>
            <person name="Toyoda A."/>
            <person name="Suzuki Y."/>
            <person name="Arimoto A."/>
            <person name="Ishii H."/>
            <person name="Satoh N."/>
            <person name="Nishiyama T."/>
            <person name="Hasebe M."/>
            <person name="Maruyama T."/>
            <person name="Minagawa J."/>
            <person name="Obokata J."/>
            <person name="Shigenobu S."/>
        </authorList>
    </citation>
    <scope>NUCLEOTIDE SEQUENCE [LARGE SCALE GENOMIC DNA]</scope>
</reference>
<feature type="compositionally biased region" description="Polar residues" evidence="1">
    <location>
        <begin position="160"/>
        <end position="171"/>
    </location>
</feature>
<evidence type="ECO:0000313" key="2">
    <source>
        <dbReference type="EMBL" id="GFO49400.1"/>
    </source>
</evidence>
<gene>
    <name evidence="2" type="ORF">PoB_007590500</name>
</gene>
<dbReference type="AlphaFoldDB" id="A0AAV4DZF1"/>